<evidence type="ECO:0000313" key="2">
    <source>
        <dbReference type="EMBL" id="OWF47905.1"/>
    </source>
</evidence>
<dbReference type="PANTHER" id="PTHR46363">
    <property type="entry name" value="DEOXYRIBONUCLEASE TATDN2-RELATED"/>
    <property type="match status" value="1"/>
</dbReference>
<accession>A0A210QGM3</accession>
<organism evidence="2 3">
    <name type="scientific">Mizuhopecten yessoensis</name>
    <name type="common">Japanese scallop</name>
    <name type="synonym">Patinopecten yessoensis</name>
    <dbReference type="NCBI Taxonomy" id="6573"/>
    <lineage>
        <taxon>Eukaryota</taxon>
        <taxon>Metazoa</taxon>
        <taxon>Spiralia</taxon>
        <taxon>Lophotrochozoa</taxon>
        <taxon>Mollusca</taxon>
        <taxon>Bivalvia</taxon>
        <taxon>Autobranchia</taxon>
        <taxon>Pteriomorphia</taxon>
        <taxon>Pectinida</taxon>
        <taxon>Pectinoidea</taxon>
        <taxon>Pectinidae</taxon>
        <taxon>Mizuhopecten</taxon>
    </lineage>
</organism>
<keyword evidence="3" id="KW-1185">Reference proteome</keyword>
<name>A0A210QGM3_MIZYE</name>
<dbReference type="Pfam" id="PF01026">
    <property type="entry name" value="TatD_DNase"/>
    <property type="match status" value="1"/>
</dbReference>
<dbReference type="PANTHER" id="PTHR46363:SF1">
    <property type="entry name" value="DEOXYRIBONUCLEASE TATDN2-RELATED"/>
    <property type="match status" value="1"/>
</dbReference>
<gene>
    <name evidence="2" type="ORF">KP79_PYT22570</name>
</gene>
<sequence>MGRLPRQEFIFKRQIELAVKSNLPLVIHCRGETASDICLDVLTRNLPTDYRIHRHCFDGSPQELKSWKERFPNCKFGISPLVLRERNRERYKSLFSHLPLGRIIVETDAPYLPHDGGLGSPCRLSP</sequence>
<dbReference type="GO" id="GO:0016788">
    <property type="term" value="F:hydrolase activity, acting on ester bonds"/>
    <property type="evidence" value="ECO:0007669"/>
    <property type="project" value="InterPro"/>
</dbReference>
<dbReference type="EMBL" id="NEDP02003750">
    <property type="protein sequence ID" value="OWF47905.1"/>
    <property type="molecule type" value="Genomic_DNA"/>
</dbReference>
<comment type="caution">
    <text evidence="2">The sequence shown here is derived from an EMBL/GenBank/DDBJ whole genome shotgun (WGS) entry which is preliminary data.</text>
</comment>
<dbReference type="InterPro" id="IPR032466">
    <property type="entry name" value="Metal_Hydrolase"/>
</dbReference>
<evidence type="ECO:0000256" key="1">
    <source>
        <dbReference type="ARBA" id="ARBA00009275"/>
    </source>
</evidence>
<dbReference type="InterPro" id="IPR001130">
    <property type="entry name" value="TatD-like"/>
</dbReference>
<reference evidence="2 3" key="1">
    <citation type="journal article" date="2017" name="Nat. Ecol. Evol.">
        <title>Scallop genome provides insights into evolution of bilaterian karyotype and development.</title>
        <authorList>
            <person name="Wang S."/>
            <person name="Zhang J."/>
            <person name="Jiao W."/>
            <person name="Li J."/>
            <person name="Xun X."/>
            <person name="Sun Y."/>
            <person name="Guo X."/>
            <person name="Huan P."/>
            <person name="Dong B."/>
            <person name="Zhang L."/>
            <person name="Hu X."/>
            <person name="Sun X."/>
            <person name="Wang J."/>
            <person name="Zhao C."/>
            <person name="Wang Y."/>
            <person name="Wang D."/>
            <person name="Huang X."/>
            <person name="Wang R."/>
            <person name="Lv J."/>
            <person name="Li Y."/>
            <person name="Zhang Z."/>
            <person name="Liu B."/>
            <person name="Lu W."/>
            <person name="Hui Y."/>
            <person name="Liang J."/>
            <person name="Zhou Z."/>
            <person name="Hou R."/>
            <person name="Li X."/>
            <person name="Liu Y."/>
            <person name="Li H."/>
            <person name="Ning X."/>
            <person name="Lin Y."/>
            <person name="Zhao L."/>
            <person name="Xing Q."/>
            <person name="Dou J."/>
            <person name="Li Y."/>
            <person name="Mao J."/>
            <person name="Guo H."/>
            <person name="Dou H."/>
            <person name="Li T."/>
            <person name="Mu C."/>
            <person name="Jiang W."/>
            <person name="Fu Q."/>
            <person name="Fu X."/>
            <person name="Miao Y."/>
            <person name="Liu J."/>
            <person name="Yu Q."/>
            <person name="Li R."/>
            <person name="Liao H."/>
            <person name="Li X."/>
            <person name="Kong Y."/>
            <person name="Jiang Z."/>
            <person name="Chourrout D."/>
            <person name="Li R."/>
            <person name="Bao Z."/>
        </authorList>
    </citation>
    <scope>NUCLEOTIDE SEQUENCE [LARGE SCALE GENOMIC DNA]</scope>
    <source>
        <strain evidence="2 3">PY_sf001</strain>
    </source>
</reference>
<comment type="similarity">
    <text evidence="1">Belongs to the metallo-dependent hydrolases superfamily. TatD-type hydrolase family.</text>
</comment>
<proteinExistence type="inferred from homology"/>
<dbReference type="Gene3D" id="3.20.20.140">
    <property type="entry name" value="Metal-dependent hydrolases"/>
    <property type="match status" value="1"/>
</dbReference>
<evidence type="ECO:0000313" key="3">
    <source>
        <dbReference type="Proteomes" id="UP000242188"/>
    </source>
</evidence>
<dbReference type="OrthoDB" id="9980814at2759"/>
<dbReference type="SUPFAM" id="SSF51556">
    <property type="entry name" value="Metallo-dependent hydrolases"/>
    <property type="match status" value="1"/>
</dbReference>
<protein>
    <submittedName>
        <fullName evidence="2">Deoxyribonuclease TATDN2</fullName>
    </submittedName>
</protein>
<dbReference type="Proteomes" id="UP000242188">
    <property type="component" value="Unassembled WGS sequence"/>
</dbReference>
<dbReference type="AlphaFoldDB" id="A0A210QGM3"/>